<gene>
    <name evidence="1" type="ORF">JBS370_LOCUS34101</name>
</gene>
<dbReference type="EMBL" id="CAJOBD010010488">
    <property type="protein sequence ID" value="CAF4153289.1"/>
    <property type="molecule type" value="Genomic_DNA"/>
</dbReference>
<comment type="caution">
    <text evidence="1">The sequence shown here is derived from an EMBL/GenBank/DDBJ whole genome shotgun (WGS) entry which is preliminary data.</text>
</comment>
<sequence length="71" mass="7826">MIRLGDKARTAILQSTVKELPAGADLNVLCNQTKNLTGQLLTTIAQTMDIDETPTLPQIRLHHIEQAINYA</sequence>
<proteinExistence type="predicted"/>
<protein>
    <submittedName>
        <fullName evidence="1">Uncharacterized protein</fullName>
    </submittedName>
</protein>
<evidence type="ECO:0000313" key="1">
    <source>
        <dbReference type="EMBL" id="CAF4153289.1"/>
    </source>
</evidence>
<dbReference type="Proteomes" id="UP000663836">
    <property type="component" value="Unassembled WGS sequence"/>
</dbReference>
<dbReference type="AlphaFoldDB" id="A0A819YHI0"/>
<accession>A0A819YHI0</accession>
<name>A0A819YHI0_9BILA</name>
<evidence type="ECO:0000313" key="2">
    <source>
        <dbReference type="Proteomes" id="UP000663836"/>
    </source>
</evidence>
<reference evidence="1" key="1">
    <citation type="submission" date="2021-02" db="EMBL/GenBank/DDBJ databases">
        <authorList>
            <person name="Nowell W R."/>
        </authorList>
    </citation>
    <scope>NUCLEOTIDE SEQUENCE</scope>
</reference>
<organism evidence="1 2">
    <name type="scientific">Rotaria sordida</name>
    <dbReference type="NCBI Taxonomy" id="392033"/>
    <lineage>
        <taxon>Eukaryota</taxon>
        <taxon>Metazoa</taxon>
        <taxon>Spiralia</taxon>
        <taxon>Gnathifera</taxon>
        <taxon>Rotifera</taxon>
        <taxon>Eurotatoria</taxon>
        <taxon>Bdelloidea</taxon>
        <taxon>Philodinida</taxon>
        <taxon>Philodinidae</taxon>
        <taxon>Rotaria</taxon>
    </lineage>
</organism>